<dbReference type="EMBL" id="JAPUAC010000001">
    <property type="protein sequence ID" value="MCZ2652974.1"/>
    <property type="molecule type" value="Genomic_DNA"/>
</dbReference>
<dbReference type="InterPro" id="IPR012944">
    <property type="entry name" value="SusD_RagB_dom"/>
</dbReference>
<dbReference type="PROSITE" id="PS51257">
    <property type="entry name" value="PROKAR_LIPOPROTEIN"/>
    <property type="match status" value="1"/>
</dbReference>
<dbReference type="InterPro" id="IPR033985">
    <property type="entry name" value="SusD-like_N"/>
</dbReference>
<comment type="caution">
    <text evidence="9">The sequence shown here is derived from an EMBL/GenBank/DDBJ whole genome shotgun (WGS) entry which is preliminary data.</text>
</comment>
<evidence type="ECO:0000256" key="3">
    <source>
        <dbReference type="ARBA" id="ARBA00022729"/>
    </source>
</evidence>
<evidence type="ECO:0000256" key="5">
    <source>
        <dbReference type="ARBA" id="ARBA00023237"/>
    </source>
</evidence>
<dbReference type="Gene3D" id="1.25.40.390">
    <property type="match status" value="1"/>
</dbReference>
<organism evidence="9 10">
    <name type="scientific">Bacteroides fragilis</name>
    <dbReference type="NCBI Taxonomy" id="817"/>
    <lineage>
        <taxon>Bacteria</taxon>
        <taxon>Pseudomonadati</taxon>
        <taxon>Bacteroidota</taxon>
        <taxon>Bacteroidia</taxon>
        <taxon>Bacteroidales</taxon>
        <taxon>Bacteroidaceae</taxon>
        <taxon>Bacteroides</taxon>
    </lineage>
</organism>
<reference evidence="9 10" key="1">
    <citation type="submission" date="2018-08" db="EMBL/GenBank/DDBJ databases">
        <title>A genome reference for cultivated species of the human gut microbiota.</title>
        <authorList>
            <person name="Zou Y."/>
            <person name="Xue W."/>
            <person name="Luo G."/>
        </authorList>
    </citation>
    <scope>NUCLEOTIDE SEQUENCE [LARGE SCALE GENOMIC DNA]</scope>
    <source>
        <strain evidence="9 10">AM18-6</strain>
    </source>
</reference>
<keyword evidence="4" id="KW-0472">Membrane</keyword>
<evidence type="ECO:0000259" key="7">
    <source>
        <dbReference type="Pfam" id="PF14322"/>
    </source>
</evidence>
<accession>A0A081TZ31</accession>
<comment type="similarity">
    <text evidence="2">Belongs to the SusD family.</text>
</comment>
<keyword evidence="3" id="KW-0732">Signal</keyword>
<dbReference type="SUPFAM" id="SSF48452">
    <property type="entry name" value="TPR-like"/>
    <property type="match status" value="1"/>
</dbReference>
<feature type="domain" description="SusD-like N-terminal" evidence="7">
    <location>
        <begin position="116"/>
        <end position="232"/>
    </location>
</feature>
<keyword evidence="5" id="KW-0998">Cell outer membrane</keyword>
<gene>
    <name evidence="9" type="ORF">DW228_22105</name>
    <name evidence="8" type="ORF">O1422_02190</name>
</gene>
<dbReference type="RefSeq" id="WP_032540326.1">
    <property type="nucleotide sequence ID" value="NZ_CP018937.1"/>
</dbReference>
<comment type="subcellular location">
    <subcellularLocation>
        <location evidence="1">Cell outer membrane</location>
    </subcellularLocation>
</comment>
<proteinExistence type="inferred from homology"/>
<dbReference type="Pfam" id="PF14322">
    <property type="entry name" value="SusD-like_3"/>
    <property type="match status" value="1"/>
</dbReference>
<reference evidence="8" key="2">
    <citation type="submission" date="2022-12" db="EMBL/GenBank/DDBJ databases">
        <title>Development of a Multilocus Sequence Typing Scheme for Bacteroides fragilis Based on Whole Genome Sequencing Data and Clinical Application.</title>
        <authorList>
            <person name="Nielsen F.D."/>
            <person name="Justesen U.S."/>
        </authorList>
    </citation>
    <scope>NUCLEOTIDE SEQUENCE</scope>
    <source>
        <strain evidence="8">BF_BC_ODE_DK_2015_2</strain>
    </source>
</reference>
<dbReference type="InterPro" id="IPR011990">
    <property type="entry name" value="TPR-like_helical_dom_sf"/>
</dbReference>
<evidence type="ECO:0000313" key="10">
    <source>
        <dbReference type="Proteomes" id="UP000266644"/>
    </source>
</evidence>
<feature type="domain" description="RagB/SusD" evidence="6">
    <location>
        <begin position="309"/>
        <end position="616"/>
    </location>
</feature>
<evidence type="ECO:0000259" key="6">
    <source>
        <dbReference type="Pfam" id="PF07980"/>
    </source>
</evidence>
<evidence type="ECO:0000256" key="1">
    <source>
        <dbReference type="ARBA" id="ARBA00004442"/>
    </source>
</evidence>
<dbReference type="EMBL" id="QRJE01000047">
    <property type="protein sequence ID" value="RHH05986.1"/>
    <property type="molecule type" value="Genomic_DNA"/>
</dbReference>
<dbReference type="Pfam" id="PF07980">
    <property type="entry name" value="SusD_RagB"/>
    <property type="match status" value="1"/>
</dbReference>
<protein>
    <submittedName>
        <fullName evidence="9">RagB/SusD family nutrient uptake outer membrane protein</fullName>
    </submittedName>
</protein>
<dbReference type="GO" id="GO:0009279">
    <property type="term" value="C:cell outer membrane"/>
    <property type="evidence" value="ECO:0007669"/>
    <property type="project" value="UniProtKB-SubCell"/>
</dbReference>
<name>A0A081TZ31_BACFG</name>
<dbReference type="AlphaFoldDB" id="A0A081TZ31"/>
<dbReference type="Proteomes" id="UP001075704">
    <property type="component" value="Unassembled WGS sequence"/>
</dbReference>
<evidence type="ECO:0000256" key="2">
    <source>
        <dbReference type="ARBA" id="ARBA00006275"/>
    </source>
</evidence>
<evidence type="ECO:0000256" key="4">
    <source>
        <dbReference type="ARBA" id="ARBA00023136"/>
    </source>
</evidence>
<evidence type="ECO:0000313" key="9">
    <source>
        <dbReference type="EMBL" id="RHH05986.1"/>
    </source>
</evidence>
<evidence type="ECO:0000313" key="8">
    <source>
        <dbReference type="EMBL" id="MCZ2652974.1"/>
    </source>
</evidence>
<sequence>MKKYIFTLLSLAALSFTSCDDVLDRPQLTKPVDTNYWRSETDFRLYANECYPNYFVGYNNTWGVDYAPLRGYYFSDDNAWAGKQSVMENAVPSSRGSSSLSTGSDLWLTKYGSATWNFAWVRKINTMIDRLDMYGKVNLTEEAYNHWMGVARFFRAFEYHRLVWSFGDVPYFDKVFLETDAAQMYKDRTPRAEVMEKVYDDLKFAFENLRLSDGAMYLNKDIAAGFITRIMLYEGTWQKYHNLDQALAKKYLEFAKEAGDYVIGTGKYAISGDFRSLFGSQDLKGHKEMLMYRHYDAANATHHVASYSNGYEGQSPSPNLALAKSFLCNDGKPYEASAVPDAAKLDIKHMVKTRDPRFEATFWDEPRVQASTLLYACKFIDRTGPTYWNAATIPPQYGSMTNTNDAPVMRYSEVLLNWIEAKAELAIMGEAAVTQGDIDISINAIRNRDLDAEAIAKGVQKTAPMKLADITEAFAPDRDADVPALIWEIRRERRMEFVYEHTRLADIRRWKKLDYMDNNKYPDTMLGLWINLKEELPSYLEQGKDGKYTAYQVRKMDGTVVTYDGSNADDMVGFFVPLKAVARDVFGDECYLAPVGKAQIDQYADQGYKLSQTPGWENK</sequence>
<dbReference type="Proteomes" id="UP000266644">
    <property type="component" value="Unassembled WGS sequence"/>
</dbReference>